<dbReference type="RefSeq" id="WP_190970190.1">
    <property type="nucleotide sequence ID" value="NZ_JACJTB010000045.1"/>
</dbReference>
<dbReference type="EMBL" id="JACJTB010000045">
    <property type="protein sequence ID" value="MBD2597545.1"/>
    <property type="molecule type" value="Genomic_DNA"/>
</dbReference>
<dbReference type="SUPFAM" id="SSF55785">
    <property type="entry name" value="PYP-like sensor domain (PAS domain)"/>
    <property type="match status" value="1"/>
</dbReference>
<protein>
    <submittedName>
        <fullName evidence="2">PAS domain-containing protein</fullName>
    </submittedName>
</protein>
<accession>A0ABR8G2S9</accession>
<feature type="domain" description="PAS" evidence="1">
    <location>
        <begin position="1"/>
        <end position="68"/>
    </location>
</feature>
<dbReference type="Gene3D" id="3.30.450.20">
    <property type="entry name" value="PAS domain"/>
    <property type="match status" value="1"/>
</dbReference>
<proteinExistence type="predicted"/>
<name>A0ABR8G2S9_9NOSO</name>
<comment type="caution">
    <text evidence="2">The sequence shown here is derived from an EMBL/GenBank/DDBJ whole genome shotgun (WGS) entry which is preliminary data.</text>
</comment>
<reference evidence="2 3" key="1">
    <citation type="journal article" date="2020" name="ISME J.">
        <title>Comparative genomics reveals insights into cyanobacterial evolution and habitat adaptation.</title>
        <authorList>
            <person name="Chen M.Y."/>
            <person name="Teng W.K."/>
            <person name="Zhao L."/>
            <person name="Hu C.X."/>
            <person name="Zhou Y.K."/>
            <person name="Han B.P."/>
            <person name="Song L.R."/>
            <person name="Shu W.S."/>
        </authorList>
    </citation>
    <scope>NUCLEOTIDE SEQUENCE [LARGE SCALE GENOMIC DNA]</scope>
    <source>
        <strain evidence="2 3">FACHB-130</strain>
    </source>
</reference>
<evidence type="ECO:0000259" key="1">
    <source>
        <dbReference type="SMART" id="SM00091"/>
    </source>
</evidence>
<dbReference type="Pfam" id="PF13426">
    <property type="entry name" value="PAS_9"/>
    <property type="match status" value="1"/>
</dbReference>
<dbReference type="SMART" id="SM00091">
    <property type="entry name" value="PAS"/>
    <property type="match status" value="1"/>
</dbReference>
<keyword evidence="3" id="KW-1185">Reference proteome</keyword>
<dbReference type="CDD" id="cd00130">
    <property type="entry name" value="PAS"/>
    <property type="match status" value="1"/>
</dbReference>
<gene>
    <name evidence="2" type="ORF">H6G74_24945</name>
</gene>
<dbReference type="InterPro" id="IPR035965">
    <property type="entry name" value="PAS-like_dom_sf"/>
</dbReference>
<dbReference type="InterPro" id="IPR000014">
    <property type="entry name" value="PAS"/>
</dbReference>
<dbReference type="NCBIfam" id="TIGR00229">
    <property type="entry name" value="sensory_box"/>
    <property type="match status" value="1"/>
</dbReference>
<sequence length="97" mass="11616">MDDDFIFINNPSPIWIYDSQSWQFLNVNAAAISKYGYSKKQFLQMQVTDLYHAEYQPILLDIFRKNQNKLVFNFQCQHRCYDGTYIDVEILAYRTSI</sequence>
<organism evidence="2 3">
    <name type="scientific">Nostoc spongiaeforme FACHB-130</name>
    <dbReference type="NCBI Taxonomy" id="1357510"/>
    <lineage>
        <taxon>Bacteria</taxon>
        <taxon>Bacillati</taxon>
        <taxon>Cyanobacteriota</taxon>
        <taxon>Cyanophyceae</taxon>
        <taxon>Nostocales</taxon>
        <taxon>Nostocaceae</taxon>
        <taxon>Nostoc</taxon>
    </lineage>
</organism>
<dbReference type="Proteomes" id="UP000603457">
    <property type="component" value="Unassembled WGS sequence"/>
</dbReference>
<evidence type="ECO:0000313" key="2">
    <source>
        <dbReference type="EMBL" id="MBD2597545.1"/>
    </source>
</evidence>
<evidence type="ECO:0000313" key="3">
    <source>
        <dbReference type="Proteomes" id="UP000603457"/>
    </source>
</evidence>